<reference evidence="2" key="1">
    <citation type="submission" date="2012-02" db="EMBL/GenBank/DDBJ databases">
        <title>Complete genome sequence of Rickettsia montanensis strain OSU 85-930.</title>
        <authorList>
            <person name="Johnson S.L."/>
            <person name="Munk A.C."/>
            <person name="Han S."/>
            <person name="Bruce D.C."/>
            <person name="Dasch G.A."/>
        </authorList>
    </citation>
    <scope>NUCLEOTIDE SEQUENCE [LARGE SCALE GENOMIC DNA]</scope>
    <source>
        <strain evidence="2">OSU 85-930</strain>
    </source>
</reference>
<keyword evidence="2" id="KW-1185">Reference proteome</keyword>
<dbReference type="KEGG" id="rmo:MCI_04030"/>
<dbReference type="AlphaFoldDB" id="H8KAY8"/>
<sequence length="46" mass="4960">MESMQQGHPFTGMALPCADVMELVDMQDLGSCAVRRGGSSPFIRTT</sequence>
<protein>
    <submittedName>
        <fullName evidence="1">Succinyl-diaminopimelate desuccinylase</fullName>
    </submittedName>
</protein>
<name>H8KAY8_RICMS</name>
<dbReference type="Proteomes" id="UP000008008">
    <property type="component" value="Chromosome"/>
</dbReference>
<accession>H8KAY8</accession>
<evidence type="ECO:0000313" key="1">
    <source>
        <dbReference type="EMBL" id="AFC73654.1"/>
    </source>
</evidence>
<dbReference type="EMBL" id="CP003340">
    <property type="protein sequence ID" value="AFC73654.1"/>
    <property type="molecule type" value="Genomic_DNA"/>
</dbReference>
<gene>
    <name evidence="1" type="ordered locus">MCI_04030</name>
</gene>
<dbReference type="HOGENOM" id="CLU_218413_0_0_5"/>
<evidence type="ECO:0000313" key="2">
    <source>
        <dbReference type="Proteomes" id="UP000008008"/>
    </source>
</evidence>
<organism evidence="1 2">
    <name type="scientific">Rickettsia montanensis (strain OSU 85-930)</name>
    <dbReference type="NCBI Taxonomy" id="1105114"/>
    <lineage>
        <taxon>Bacteria</taxon>
        <taxon>Pseudomonadati</taxon>
        <taxon>Pseudomonadota</taxon>
        <taxon>Alphaproteobacteria</taxon>
        <taxon>Rickettsiales</taxon>
        <taxon>Rickettsiaceae</taxon>
        <taxon>Rickettsieae</taxon>
        <taxon>Rickettsia</taxon>
        <taxon>spotted fever group</taxon>
    </lineage>
</organism>
<proteinExistence type="predicted"/>